<gene>
    <name evidence="5" type="ORF">C4520_14475</name>
</gene>
<feature type="domain" description="AMP-dependent synthetase/ligase" evidence="3">
    <location>
        <begin position="10"/>
        <end position="366"/>
    </location>
</feature>
<accession>A0A3A4NIN7</accession>
<dbReference type="InterPro" id="IPR045851">
    <property type="entry name" value="AMP-bd_C_sf"/>
</dbReference>
<dbReference type="Pfam" id="PF13193">
    <property type="entry name" value="AMP-binding_C"/>
    <property type="match status" value="1"/>
</dbReference>
<evidence type="ECO:0000256" key="1">
    <source>
        <dbReference type="ARBA" id="ARBA00006432"/>
    </source>
</evidence>
<comment type="similarity">
    <text evidence="1">Belongs to the ATP-dependent AMP-binding enzyme family.</text>
</comment>
<dbReference type="CDD" id="cd17631">
    <property type="entry name" value="FACL_FadD13-like"/>
    <property type="match status" value="1"/>
</dbReference>
<dbReference type="NCBIfam" id="NF004837">
    <property type="entry name" value="PRK06187.1"/>
    <property type="match status" value="1"/>
</dbReference>
<evidence type="ECO:0000313" key="5">
    <source>
        <dbReference type="EMBL" id="RJP18455.1"/>
    </source>
</evidence>
<dbReference type="PROSITE" id="PS00455">
    <property type="entry name" value="AMP_BINDING"/>
    <property type="match status" value="1"/>
</dbReference>
<comment type="caution">
    <text evidence="5">The sequence shown here is derived from an EMBL/GenBank/DDBJ whole genome shotgun (WGS) entry which is preliminary data.</text>
</comment>
<dbReference type="AlphaFoldDB" id="A0A3A4NIN7"/>
<dbReference type="Proteomes" id="UP000265882">
    <property type="component" value="Unassembled WGS sequence"/>
</dbReference>
<organism evidence="5 6">
    <name type="scientific">Abyssobacteria bacterium (strain SURF_5)</name>
    <dbReference type="NCBI Taxonomy" id="2093360"/>
    <lineage>
        <taxon>Bacteria</taxon>
        <taxon>Pseudomonadati</taxon>
        <taxon>Candidatus Hydrogenedentota</taxon>
        <taxon>Candidatus Abyssobacteria</taxon>
    </lineage>
</organism>
<dbReference type="InterPro" id="IPR020845">
    <property type="entry name" value="AMP-binding_CS"/>
</dbReference>
<dbReference type="InterPro" id="IPR050237">
    <property type="entry name" value="ATP-dep_AMP-bd_enzyme"/>
</dbReference>
<evidence type="ECO:0000259" key="4">
    <source>
        <dbReference type="Pfam" id="PF13193"/>
    </source>
</evidence>
<dbReference type="GO" id="GO:0016878">
    <property type="term" value="F:acid-thiol ligase activity"/>
    <property type="evidence" value="ECO:0007669"/>
    <property type="project" value="UniProtKB-ARBA"/>
</dbReference>
<dbReference type="Pfam" id="PF00501">
    <property type="entry name" value="AMP-binding"/>
    <property type="match status" value="1"/>
</dbReference>
<sequence>MVNAGEWVYKHAIRKPEATAVVVDKRRLTYAQLNERVNRLAHALSGLGIAEGDRAAILSFNSNEYIEFVLALAKLGAIVVPLNYRLAPPELEYILNDSGAKLLVCGSEFSHVYEELRQRVNLERYIITGDSAAEPLLSYEALLARSSAAEPRMAPTGIDTALIVMYTSGTTGRPKGAILTHGNVLFASLNAIQHGNSEGPALICIPMFHVGGLTTQALPTVYRGQPIIFQRYFDPEHALQLIERERVAGMLAVPAVLLFMSQVTSFMEYDLSSMKSFFVGGAPCPVPVLRKYLERGVTIRQGFGMTESTGTGIVLEPEDNERKLGSCGRPMFHCNARVWDDSGRDAAPNAIGELMLRGPVIMKGYWNMPEQTEAAFTDGWFHTGDLARMDDEGYIFIVDRMKDMLITGGENVYPAEVENVIMGHPKVGEVGVIGVPDERWGDSVRAIVVPLPGQSLTAEEIQRFCEGKLARYKIPKSVVFIDALPRNPAGKILKGVLREQQK</sequence>
<keyword evidence="2 5" id="KW-0436">Ligase</keyword>
<evidence type="ECO:0000256" key="2">
    <source>
        <dbReference type="ARBA" id="ARBA00022598"/>
    </source>
</evidence>
<dbReference type="FunFam" id="3.30.300.30:FF:000008">
    <property type="entry name" value="2,3-dihydroxybenzoate-AMP ligase"/>
    <property type="match status" value="1"/>
</dbReference>
<dbReference type="InterPro" id="IPR000873">
    <property type="entry name" value="AMP-dep_synth/lig_dom"/>
</dbReference>
<dbReference type="InterPro" id="IPR042099">
    <property type="entry name" value="ANL_N_sf"/>
</dbReference>
<dbReference type="PANTHER" id="PTHR43767:SF1">
    <property type="entry name" value="NONRIBOSOMAL PEPTIDE SYNTHASE PES1 (EUROFUNG)-RELATED"/>
    <property type="match status" value="1"/>
</dbReference>
<evidence type="ECO:0000259" key="3">
    <source>
        <dbReference type="Pfam" id="PF00501"/>
    </source>
</evidence>
<evidence type="ECO:0000313" key="6">
    <source>
        <dbReference type="Proteomes" id="UP000265882"/>
    </source>
</evidence>
<feature type="domain" description="AMP-binding enzyme C-terminal" evidence="4">
    <location>
        <begin position="416"/>
        <end position="491"/>
    </location>
</feature>
<dbReference type="Gene3D" id="3.30.300.30">
    <property type="match status" value="1"/>
</dbReference>
<dbReference type="PANTHER" id="PTHR43767">
    <property type="entry name" value="LONG-CHAIN-FATTY-ACID--COA LIGASE"/>
    <property type="match status" value="1"/>
</dbReference>
<reference evidence="5 6" key="1">
    <citation type="journal article" date="2017" name="ISME J.">
        <title>Energy and carbon metabolisms in a deep terrestrial subsurface fluid microbial community.</title>
        <authorList>
            <person name="Momper L."/>
            <person name="Jungbluth S.P."/>
            <person name="Lee M.D."/>
            <person name="Amend J.P."/>
        </authorList>
    </citation>
    <scope>NUCLEOTIDE SEQUENCE [LARGE SCALE GENOMIC DNA]</scope>
    <source>
        <strain evidence="5">SURF_5</strain>
    </source>
</reference>
<protein>
    <submittedName>
        <fullName evidence="5">Long-chain-fatty-acid--CoA ligase</fullName>
    </submittedName>
</protein>
<dbReference type="EMBL" id="QZKU01000101">
    <property type="protein sequence ID" value="RJP18455.1"/>
    <property type="molecule type" value="Genomic_DNA"/>
</dbReference>
<dbReference type="InterPro" id="IPR025110">
    <property type="entry name" value="AMP-bd_C"/>
</dbReference>
<dbReference type="SUPFAM" id="SSF56801">
    <property type="entry name" value="Acetyl-CoA synthetase-like"/>
    <property type="match status" value="1"/>
</dbReference>
<proteinExistence type="inferred from homology"/>
<name>A0A3A4NIN7_ABYX5</name>
<dbReference type="Gene3D" id="3.40.50.12780">
    <property type="entry name" value="N-terminal domain of ligase-like"/>
    <property type="match status" value="1"/>
</dbReference>